<dbReference type="Gene3D" id="3.20.20.80">
    <property type="entry name" value="Glycosidases"/>
    <property type="match status" value="1"/>
</dbReference>
<keyword evidence="7" id="KW-1185">Reference proteome</keyword>
<sequence length="705" mass="80812">MVIPIEPGYPTPLGATFDGEGTNFAIFSANATGIELCLYDEQGQAESGRYWLPEKTQDVWHGYLPGVRRGQVYGYRVHGPYDPAAGHRFNPNKLLLDPYTRQMHGAFQWHSAHFGYRPDDHAADLSFDDRDNAPWVAKSLVTEIAPSCTPGHWHLVPWQETVIYETHVRGFTLLNPEVPPEMRGTFAGMAQPKVIDYLKSLGITTVELMPIHSYLDEYFLHQRGLKNYWGYNTCSFFVPHRNYLFKRGSNEFREMVDRFHDAGLEVVLDVVYNHTCEGNQLGPTLSFRGIDNASYYQLMPRDKRSYVNDTGCGNTLNLRHPRVAQLVMDSLRYWAGDMGVDGFRFDLATIMGREENGFSDRAPLLQMIAQDPLLSTRKMIAEPWDLGPGGYQLGHFPTGWAEWNDRYRDTVRRFWRGDKGIAPELARRLHGSSDIFEQRGRRPYASINFITSHDGFTLRDLVSYSRRHNEANLENNNDGHCENHSSNHGAEGLSNDPHIESLRRRQQRNFLATLMLSQGVPMLLAGDEMGRTQLGNNNAYCQDNEINWLDWRLRDSPQSLVPFVQKLLAMRRRFHVLQPNRYRHQPNHNTPEGIQWLNAEGKLMRDEHWHESHNQLLGYMLSEWHETAGKRMLLVIFNASDLERPFTLPLFGKGKWSHLLNTAMEPVDPDQPELMAGSKLDVTEHSLQVLVTEWLPSALTVGANA</sequence>
<evidence type="ECO:0000259" key="5">
    <source>
        <dbReference type="SMART" id="SM00642"/>
    </source>
</evidence>
<evidence type="ECO:0000256" key="2">
    <source>
        <dbReference type="ARBA" id="ARBA00022801"/>
    </source>
</evidence>
<comment type="similarity">
    <text evidence="1">Belongs to the glycosyl hydrolase 13 family.</text>
</comment>
<feature type="region of interest" description="Disordered" evidence="4">
    <location>
        <begin position="473"/>
        <end position="496"/>
    </location>
</feature>
<dbReference type="Pfam" id="PF02922">
    <property type="entry name" value="CBM_48"/>
    <property type="match status" value="1"/>
</dbReference>
<keyword evidence="3" id="KW-0326">Glycosidase</keyword>
<reference evidence="6" key="1">
    <citation type="submission" date="2020-03" db="EMBL/GenBank/DDBJ databases">
        <authorList>
            <person name="Guo F."/>
        </authorList>
    </citation>
    <scope>NUCLEOTIDE SEQUENCE</scope>
    <source>
        <strain evidence="6">JCM 30134</strain>
    </source>
</reference>
<dbReference type="InterPro" id="IPR011837">
    <property type="entry name" value="Glycogen_debranch_GlgX"/>
</dbReference>
<organism evidence="6 7">
    <name type="scientific">Pseudomaricurvus hydrocarbonicus</name>
    <dbReference type="NCBI Taxonomy" id="1470433"/>
    <lineage>
        <taxon>Bacteria</taxon>
        <taxon>Pseudomonadati</taxon>
        <taxon>Pseudomonadota</taxon>
        <taxon>Gammaproteobacteria</taxon>
        <taxon>Cellvibrionales</taxon>
        <taxon>Cellvibrionaceae</taxon>
        <taxon>Pseudomaricurvus</taxon>
    </lineage>
</organism>
<evidence type="ECO:0000313" key="6">
    <source>
        <dbReference type="EMBL" id="NHO67466.1"/>
    </source>
</evidence>
<dbReference type="Proteomes" id="UP000787472">
    <property type="component" value="Unassembled WGS sequence"/>
</dbReference>
<dbReference type="CDD" id="cd11326">
    <property type="entry name" value="AmyAc_Glg_debranch"/>
    <property type="match status" value="1"/>
</dbReference>
<evidence type="ECO:0000256" key="4">
    <source>
        <dbReference type="SAM" id="MobiDB-lite"/>
    </source>
</evidence>
<comment type="caution">
    <text evidence="6">The sequence shown here is derived from an EMBL/GenBank/DDBJ whole genome shotgun (WGS) entry which is preliminary data.</text>
</comment>
<evidence type="ECO:0000256" key="1">
    <source>
        <dbReference type="ARBA" id="ARBA00008061"/>
    </source>
</evidence>
<protein>
    <submittedName>
        <fullName evidence="6">Glycogen debranching protein GlgX</fullName>
    </submittedName>
</protein>
<dbReference type="NCBIfam" id="TIGR02100">
    <property type="entry name" value="glgX_debranch"/>
    <property type="match status" value="1"/>
</dbReference>
<dbReference type="InterPro" id="IPR044505">
    <property type="entry name" value="GlgX_Isoamylase_N_E_set"/>
</dbReference>
<dbReference type="Pfam" id="PF00128">
    <property type="entry name" value="Alpha-amylase"/>
    <property type="match status" value="1"/>
</dbReference>
<dbReference type="CDD" id="cd02856">
    <property type="entry name" value="E_set_GDE_Isoamylase_N"/>
    <property type="match status" value="1"/>
</dbReference>
<dbReference type="InterPro" id="IPR017853">
    <property type="entry name" value="GH"/>
</dbReference>
<keyword evidence="2" id="KW-0378">Hydrolase</keyword>
<feature type="domain" description="Glycosyl hydrolase family 13 catalytic" evidence="5">
    <location>
        <begin position="165"/>
        <end position="571"/>
    </location>
</feature>
<feature type="compositionally biased region" description="Basic and acidic residues" evidence="4">
    <location>
        <begin position="473"/>
        <end position="485"/>
    </location>
</feature>
<evidence type="ECO:0000256" key="3">
    <source>
        <dbReference type="ARBA" id="ARBA00023295"/>
    </source>
</evidence>
<dbReference type="InterPro" id="IPR014756">
    <property type="entry name" value="Ig_E-set"/>
</dbReference>
<dbReference type="PANTHER" id="PTHR43002">
    <property type="entry name" value="GLYCOGEN DEBRANCHING ENZYME"/>
    <property type="match status" value="1"/>
</dbReference>
<dbReference type="GO" id="GO:0004135">
    <property type="term" value="F:amylo-alpha-1,6-glucosidase activity"/>
    <property type="evidence" value="ECO:0007669"/>
    <property type="project" value="InterPro"/>
</dbReference>
<dbReference type="InterPro" id="IPR013780">
    <property type="entry name" value="Glyco_hydro_b"/>
</dbReference>
<dbReference type="InterPro" id="IPR006047">
    <property type="entry name" value="GH13_cat_dom"/>
</dbReference>
<dbReference type="Gene3D" id="2.60.40.1180">
    <property type="entry name" value="Golgi alpha-mannosidase II"/>
    <property type="match status" value="1"/>
</dbReference>
<dbReference type="InterPro" id="IPR013783">
    <property type="entry name" value="Ig-like_fold"/>
</dbReference>
<dbReference type="InterPro" id="IPR004193">
    <property type="entry name" value="Glyco_hydro_13_N"/>
</dbReference>
<dbReference type="AlphaFoldDB" id="A0A9E5MND6"/>
<dbReference type="SMART" id="SM00642">
    <property type="entry name" value="Aamy"/>
    <property type="match status" value="1"/>
</dbReference>
<accession>A0A9E5MND6</accession>
<dbReference type="SUPFAM" id="SSF51011">
    <property type="entry name" value="Glycosyl hydrolase domain"/>
    <property type="match status" value="1"/>
</dbReference>
<gene>
    <name evidence="6" type="primary">glgX</name>
    <name evidence="6" type="ORF">G8770_18130</name>
</gene>
<evidence type="ECO:0000313" key="7">
    <source>
        <dbReference type="Proteomes" id="UP000787472"/>
    </source>
</evidence>
<dbReference type="SUPFAM" id="SSF81296">
    <property type="entry name" value="E set domains"/>
    <property type="match status" value="1"/>
</dbReference>
<dbReference type="EMBL" id="JAAONZ010000017">
    <property type="protein sequence ID" value="NHO67466.1"/>
    <property type="molecule type" value="Genomic_DNA"/>
</dbReference>
<dbReference type="GO" id="GO:0005980">
    <property type="term" value="P:glycogen catabolic process"/>
    <property type="evidence" value="ECO:0007669"/>
    <property type="project" value="InterPro"/>
</dbReference>
<proteinExistence type="inferred from homology"/>
<dbReference type="SUPFAM" id="SSF51445">
    <property type="entry name" value="(Trans)glycosidases"/>
    <property type="match status" value="1"/>
</dbReference>
<name>A0A9E5MND6_9GAMM</name>
<dbReference type="Gene3D" id="2.60.40.10">
    <property type="entry name" value="Immunoglobulins"/>
    <property type="match status" value="1"/>
</dbReference>